<keyword evidence="5" id="KW-0560">Oxidoreductase</keyword>
<dbReference type="InterPro" id="IPR036188">
    <property type="entry name" value="FAD/NAD-bd_sf"/>
</dbReference>
<organism evidence="5 6">
    <name type="scientific">Amycolatopsis iheyensis</name>
    <dbReference type="NCBI Taxonomy" id="2945988"/>
    <lineage>
        <taxon>Bacteria</taxon>
        <taxon>Bacillati</taxon>
        <taxon>Actinomycetota</taxon>
        <taxon>Actinomycetes</taxon>
        <taxon>Pseudonocardiales</taxon>
        <taxon>Pseudonocardiaceae</taxon>
        <taxon>Amycolatopsis</taxon>
    </lineage>
</organism>
<dbReference type="InterPro" id="IPR050641">
    <property type="entry name" value="RIFMO-like"/>
</dbReference>
<dbReference type="EMBL" id="JAMXQV010000019">
    <property type="protein sequence ID" value="MCR6487382.1"/>
    <property type="molecule type" value="Genomic_DNA"/>
</dbReference>
<comment type="cofactor">
    <cofactor evidence="1">
        <name>FAD</name>
        <dbReference type="ChEBI" id="CHEBI:57692"/>
    </cofactor>
</comment>
<dbReference type="Gene3D" id="3.40.30.120">
    <property type="match status" value="1"/>
</dbReference>
<dbReference type="Gene3D" id="3.30.70.2450">
    <property type="match status" value="1"/>
</dbReference>
<evidence type="ECO:0000256" key="1">
    <source>
        <dbReference type="ARBA" id="ARBA00001974"/>
    </source>
</evidence>
<name>A0A9X2NJ27_9PSEU</name>
<keyword evidence="5" id="KW-0503">Monooxygenase</keyword>
<dbReference type="RefSeq" id="WP_257923948.1">
    <property type="nucleotide sequence ID" value="NZ_JAMXQV010000019.1"/>
</dbReference>
<dbReference type="SUPFAM" id="SSF51905">
    <property type="entry name" value="FAD/NAD(P)-binding domain"/>
    <property type="match status" value="1"/>
</dbReference>
<dbReference type="Pfam" id="PF01494">
    <property type="entry name" value="FAD_binding_3"/>
    <property type="match status" value="1"/>
</dbReference>
<dbReference type="Proteomes" id="UP001144096">
    <property type="component" value="Unassembled WGS sequence"/>
</dbReference>
<accession>A0A9X2NJ27</accession>
<dbReference type="PRINTS" id="PR00420">
    <property type="entry name" value="RNGMNOXGNASE"/>
</dbReference>
<dbReference type="Gene3D" id="3.50.50.60">
    <property type="entry name" value="FAD/NAD(P)-binding domain"/>
    <property type="match status" value="1"/>
</dbReference>
<comment type="caution">
    <text evidence="5">The sequence shown here is derived from an EMBL/GenBank/DDBJ whole genome shotgun (WGS) entry which is preliminary data.</text>
</comment>
<proteinExistence type="predicted"/>
<dbReference type="PANTHER" id="PTHR43004">
    <property type="entry name" value="TRK SYSTEM POTASSIUM UPTAKE PROTEIN"/>
    <property type="match status" value="1"/>
</dbReference>
<gene>
    <name evidence="5" type="ORF">M8542_31585</name>
</gene>
<keyword evidence="3" id="KW-0274">FAD</keyword>
<keyword evidence="6" id="KW-1185">Reference proteome</keyword>
<sequence length="488" mass="50898">MSLSPELPRTTDVLVVGAGPVGLTMGCALRTLGIDHVVIDRATGPAPHSRASAVHVRTLESLAAIGVADELVARSIPGRTFTVRDAEKVLLSIPFAELDTPYPYALSIPQMTTEDVLAARYAELGGVVHRSTSLLDLRETFPGSTASIVDSSGVVRAIDARYVIGADGIHSVVRDRIGVGFPGGQRPQTFMLAEVTMDWHGPEDEVVTFYFSPRGLGAVAKIPGDLYRVVALVGDDAGVPTREDVQEVIDTRGPGAAGGRVREVKMASNWRVHERLADTFAKGPVFLVGDAGHVHSPVGGQGLNTGVQDALNLAWKLGAVLDGTASPALLDTYDAERRPVAAGVLGFTGTLTEISTQTLPSSIGLRNDVLDSVSALPAFRSWLATRLAGLHVGYPGEDGPHQPGPGRRVAPRRGMAPGIGWTLVIPPAADAVAVKEAAEASATPITVLPADDAGHATLVRPDGYVALTADAADAATLPAGLAAWLRRS</sequence>
<evidence type="ECO:0000259" key="4">
    <source>
        <dbReference type="Pfam" id="PF01494"/>
    </source>
</evidence>
<protein>
    <submittedName>
        <fullName evidence="5">FAD-dependent monooxygenase</fullName>
    </submittedName>
</protein>
<dbReference type="GO" id="GO:0071949">
    <property type="term" value="F:FAD binding"/>
    <property type="evidence" value="ECO:0007669"/>
    <property type="project" value="InterPro"/>
</dbReference>
<evidence type="ECO:0000313" key="5">
    <source>
        <dbReference type="EMBL" id="MCR6487382.1"/>
    </source>
</evidence>
<dbReference type="Pfam" id="PF21274">
    <property type="entry name" value="Rng_hyd_C"/>
    <property type="match status" value="1"/>
</dbReference>
<evidence type="ECO:0000313" key="6">
    <source>
        <dbReference type="Proteomes" id="UP001144096"/>
    </source>
</evidence>
<dbReference type="PANTHER" id="PTHR43004:SF19">
    <property type="entry name" value="BINDING MONOOXYGENASE, PUTATIVE (JCVI)-RELATED"/>
    <property type="match status" value="1"/>
</dbReference>
<evidence type="ECO:0000256" key="2">
    <source>
        <dbReference type="ARBA" id="ARBA00022630"/>
    </source>
</evidence>
<evidence type="ECO:0000256" key="3">
    <source>
        <dbReference type="ARBA" id="ARBA00022827"/>
    </source>
</evidence>
<dbReference type="InterPro" id="IPR002938">
    <property type="entry name" value="FAD-bd"/>
</dbReference>
<keyword evidence="2" id="KW-0285">Flavoprotein</keyword>
<reference evidence="5" key="1">
    <citation type="submission" date="2022-06" db="EMBL/GenBank/DDBJ databases">
        <title>Amycolatopsis iheyaensis sp. nov., a new species of the genus Amycolatopsis isolated from soil in Iheya island, Japan.</title>
        <authorList>
            <person name="Ngamcharungchit C."/>
            <person name="Kanto H."/>
            <person name="Take A."/>
            <person name="Intra B."/>
            <person name="Matsumoto A."/>
            <person name="Panbangred W."/>
            <person name="Inahashi Y."/>
        </authorList>
    </citation>
    <scope>NUCLEOTIDE SEQUENCE</scope>
    <source>
        <strain evidence="5">OK19-0408</strain>
    </source>
</reference>
<dbReference type="AlphaFoldDB" id="A0A9X2NJ27"/>
<feature type="domain" description="FAD-binding" evidence="4">
    <location>
        <begin position="11"/>
        <end position="346"/>
    </location>
</feature>
<dbReference type="GO" id="GO:0016709">
    <property type="term" value="F:oxidoreductase activity, acting on paired donors, with incorporation or reduction of molecular oxygen, NAD(P)H as one donor, and incorporation of one atom of oxygen"/>
    <property type="evidence" value="ECO:0007669"/>
    <property type="project" value="UniProtKB-ARBA"/>
</dbReference>